<keyword evidence="2" id="KW-0521">NADP</keyword>
<organism evidence="5 6">
    <name type="scientific">Penicillium olsonii</name>
    <dbReference type="NCBI Taxonomy" id="99116"/>
    <lineage>
        <taxon>Eukaryota</taxon>
        <taxon>Fungi</taxon>
        <taxon>Dikarya</taxon>
        <taxon>Ascomycota</taxon>
        <taxon>Pezizomycotina</taxon>
        <taxon>Eurotiomycetes</taxon>
        <taxon>Eurotiomycetidae</taxon>
        <taxon>Eurotiales</taxon>
        <taxon>Aspergillaceae</taxon>
        <taxon>Penicillium</taxon>
    </lineage>
</organism>
<comment type="caution">
    <text evidence="5">The sequence shown here is derived from an EMBL/GenBank/DDBJ whole genome shotgun (WGS) entry which is preliminary data.</text>
</comment>
<gene>
    <name evidence="5" type="ORF">POLS_LOCUS1369</name>
</gene>
<dbReference type="PANTHER" id="PTHR43150">
    <property type="entry name" value="HYPERKINETIC, ISOFORM M"/>
    <property type="match status" value="1"/>
</dbReference>
<dbReference type="GO" id="GO:0016491">
    <property type="term" value="F:oxidoreductase activity"/>
    <property type="evidence" value="ECO:0007669"/>
    <property type="project" value="UniProtKB-KW"/>
</dbReference>
<dbReference type="AlphaFoldDB" id="A0A9W4HCJ2"/>
<evidence type="ECO:0000256" key="1">
    <source>
        <dbReference type="ARBA" id="ARBA00006515"/>
    </source>
</evidence>
<reference evidence="5" key="1">
    <citation type="submission" date="2021-07" db="EMBL/GenBank/DDBJ databases">
        <authorList>
            <person name="Branca A.L. A."/>
        </authorList>
    </citation>
    <scope>NUCLEOTIDE SEQUENCE</scope>
</reference>
<comment type="similarity">
    <text evidence="1">Belongs to the shaker potassium channel beta subunit family.</text>
</comment>
<dbReference type="OrthoDB" id="1720422at2759"/>
<evidence type="ECO:0000313" key="5">
    <source>
        <dbReference type="EMBL" id="CAG7983437.1"/>
    </source>
</evidence>
<evidence type="ECO:0000259" key="4">
    <source>
        <dbReference type="Pfam" id="PF00248"/>
    </source>
</evidence>
<dbReference type="PRINTS" id="PR01577">
    <property type="entry name" value="KCNABCHANNEL"/>
</dbReference>
<keyword evidence="3" id="KW-0560">Oxidoreductase</keyword>
<name>A0A9W4HCJ2_PENOL</name>
<dbReference type="PANTHER" id="PTHR43150:SF6">
    <property type="entry name" value="VIC POTASSIUM ION CHANNEL, BETA SUBUNIT (EUROFUNG)"/>
    <property type="match status" value="1"/>
</dbReference>
<dbReference type="InterPro" id="IPR023210">
    <property type="entry name" value="NADP_OxRdtase_dom"/>
</dbReference>
<evidence type="ECO:0000313" key="6">
    <source>
        <dbReference type="Proteomes" id="UP001153618"/>
    </source>
</evidence>
<dbReference type="Gene3D" id="3.20.20.100">
    <property type="entry name" value="NADP-dependent oxidoreductase domain"/>
    <property type="match status" value="1"/>
</dbReference>
<protein>
    <recommendedName>
        <fullName evidence="4">NADP-dependent oxidoreductase domain-containing protein</fullName>
    </recommendedName>
</protein>
<sequence length="365" mass="40458">MSDTLPEMQYRFLGRTGLKVSVISLGSWLTYGGHVGNGESNGMAALINTDQPTETALECMKVAYDAGVNFFDTAEVYSGGQSEIVLGEAIKKFGWKQNDLVISTKIYWGKANSANPNKPLNNNGLSRKHIIEGMNLSLQRLDLPYVDIVYAHRPDRDTPMEEIVRGFNYLLDHGKAFYWGTSEWSASEISDAWRIADKLGLVGPVVEQPQYNLLVRERVEREYRWLYDAHGLGLTVFSPLKGGVLTGKYNDASAPPSGSRLAESNDGYVQNLRKTVGDDTWQRQLDQVAALKPVAEELGVPTAQLALAWILKNPNISSMITGASRPQQVLDNIRALELVDKLTDEVIEKIEAAVGNQPAVENRRF</sequence>
<evidence type="ECO:0000256" key="2">
    <source>
        <dbReference type="ARBA" id="ARBA00022857"/>
    </source>
</evidence>
<evidence type="ECO:0000256" key="3">
    <source>
        <dbReference type="ARBA" id="ARBA00023002"/>
    </source>
</evidence>
<feature type="domain" description="NADP-dependent oxidoreductase" evidence="4">
    <location>
        <begin position="42"/>
        <end position="353"/>
    </location>
</feature>
<proteinExistence type="inferred from homology"/>
<dbReference type="InterPro" id="IPR036812">
    <property type="entry name" value="NAD(P)_OxRdtase_dom_sf"/>
</dbReference>
<dbReference type="Proteomes" id="UP001153618">
    <property type="component" value="Unassembled WGS sequence"/>
</dbReference>
<dbReference type="SUPFAM" id="SSF51430">
    <property type="entry name" value="NAD(P)-linked oxidoreductase"/>
    <property type="match status" value="1"/>
</dbReference>
<dbReference type="InterPro" id="IPR005399">
    <property type="entry name" value="K_chnl_volt-dep_bsu_KCNAB-rel"/>
</dbReference>
<dbReference type="EMBL" id="CAJVOS010000010">
    <property type="protein sequence ID" value="CAG7983437.1"/>
    <property type="molecule type" value="Genomic_DNA"/>
</dbReference>
<accession>A0A9W4HCJ2</accession>
<keyword evidence="6" id="KW-1185">Reference proteome</keyword>
<dbReference type="Pfam" id="PF00248">
    <property type="entry name" value="Aldo_ket_red"/>
    <property type="match status" value="1"/>
</dbReference>